<dbReference type="AlphaFoldDB" id="A0ABD2A1N1"/>
<protein>
    <submittedName>
        <fullName evidence="2">Uncharacterized protein</fullName>
    </submittedName>
</protein>
<proteinExistence type="predicted"/>
<organism evidence="2 3">
    <name type="scientific">Vespula squamosa</name>
    <name type="common">Southern yellow jacket</name>
    <name type="synonym">Wasp</name>
    <dbReference type="NCBI Taxonomy" id="30214"/>
    <lineage>
        <taxon>Eukaryota</taxon>
        <taxon>Metazoa</taxon>
        <taxon>Ecdysozoa</taxon>
        <taxon>Arthropoda</taxon>
        <taxon>Hexapoda</taxon>
        <taxon>Insecta</taxon>
        <taxon>Pterygota</taxon>
        <taxon>Neoptera</taxon>
        <taxon>Endopterygota</taxon>
        <taxon>Hymenoptera</taxon>
        <taxon>Apocrita</taxon>
        <taxon>Aculeata</taxon>
        <taxon>Vespoidea</taxon>
        <taxon>Vespidae</taxon>
        <taxon>Vespinae</taxon>
        <taxon>Vespula</taxon>
    </lineage>
</organism>
<reference evidence="2 3" key="1">
    <citation type="journal article" date="2024" name="Ann. Entomol. Soc. Am.">
        <title>Genomic analyses of the southern and eastern yellowjacket wasps (Hymenoptera: Vespidae) reveal evolutionary signatures of social life.</title>
        <authorList>
            <person name="Catto M.A."/>
            <person name="Caine P.B."/>
            <person name="Orr S.E."/>
            <person name="Hunt B.G."/>
            <person name="Goodisman M.A.D."/>
        </authorList>
    </citation>
    <scope>NUCLEOTIDE SEQUENCE [LARGE SCALE GENOMIC DNA]</scope>
    <source>
        <strain evidence="2">233</strain>
        <tissue evidence="2">Head and thorax</tissue>
    </source>
</reference>
<dbReference type="EMBL" id="JAUDFV010000156">
    <property type="protein sequence ID" value="KAL2714542.1"/>
    <property type="molecule type" value="Genomic_DNA"/>
</dbReference>
<evidence type="ECO:0000313" key="3">
    <source>
        <dbReference type="Proteomes" id="UP001607302"/>
    </source>
</evidence>
<sequence length="121" mass="13548">MQFGTKQSAARKYGYFLLGLRRPDEPRIWAIPARIAAAGEHISNLILFRISMIFVVIPWKNFSQSRFSLAKTERSTTMANKGRRKVGGNGKKGQKEENPATVISENEACSATKIFLMQTAL</sequence>
<accession>A0ABD2A1N1</accession>
<gene>
    <name evidence="2" type="ORF">V1478_015727</name>
</gene>
<keyword evidence="3" id="KW-1185">Reference proteome</keyword>
<dbReference type="Proteomes" id="UP001607302">
    <property type="component" value="Unassembled WGS sequence"/>
</dbReference>
<comment type="caution">
    <text evidence="2">The sequence shown here is derived from an EMBL/GenBank/DDBJ whole genome shotgun (WGS) entry which is preliminary data.</text>
</comment>
<name>A0ABD2A1N1_VESSQ</name>
<evidence type="ECO:0000313" key="2">
    <source>
        <dbReference type="EMBL" id="KAL2714542.1"/>
    </source>
</evidence>
<evidence type="ECO:0000256" key="1">
    <source>
        <dbReference type="SAM" id="MobiDB-lite"/>
    </source>
</evidence>
<feature type="region of interest" description="Disordered" evidence="1">
    <location>
        <begin position="76"/>
        <end position="99"/>
    </location>
</feature>